<proteinExistence type="predicted"/>
<evidence type="ECO:0000313" key="1">
    <source>
        <dbReference type="EMBL" id="VFK18451.1"/>
    </source>
</evidence>
<dbReference type="Pfam" id="PF12441">
    <property type="entry name" value="CopG_antitoxin"/>
    <property type="match status" value="1"/>
</dbReference>
<dbReference type="EMBL" id="CAADFK010000142">
    <property type="protein sequence ID" value="VFK18451.1"/>
    <property type="molecule type" value="Genomic_DNA"/>
</dbReference>
<gene>
    <name evidence="1" type="ORF">BECKLPF1236B_GA0070989_11426</name>
</gene>
<accession>A0A450WN16</accession>
<protein>
    <submittedName>
        <fullName evidence="1">CopG antitoxin of type II toxin-antitoxin system</fullName>
    </submittedName>
</protein>
<dbReference type="InterPro" id="IPR022148">
    <property type="entry name" value="CopG_antitoxin"/>
</dbReference>
<reference evidence="1" key="1">
    <citation type="submission" date="2019-02" db="EMBL/GenBank/DDBJ databases">
        <authorList>
            <person name="Gruber-Vodicka R. H."/>
            <person name="Seah K. B. B."/>
        </authorList>
    </citation>
    <scope>NUCLEOTIDE SEQUENCE</scope>
    <source>
        <strain evidence="1">BECK_S313</strain>
    </source>
</reference>
<dbReference type="AlphaFoldDB" id="A0A450WN16"/>
<name>A0A450WN16_9GAMM</name>
<sequence>MNKLQIPEFATYEEEATFWDNIDTTDFMPEDEEWFRFETPDKRAIRVSVLPEIAIELVKRARAQGVSIETLVNVFLIERIHKAV</sequence>
<organism evidence="1">
    <name type="scientific">Candidatus Kentrum sp. LPFa</name>
    <dbReference type="NCBI Taxonomy" id="2126335"/>
    <lineage>
        <taxon>Bacteria</taxon>
        <taxon>Pseudomonadati</taxon>
        <taxon>Pseudomonadota</taxon>
        <taxon>Gammaproteobacteria</taxon>
        <taxon>Candidatus Kentrum</taxon>
    </lineage>
</organism>